<dbReference type="Proteomes" id="UP001176478">
    <property type="component" value="Unassembled WGS sequence"/>
</dbReference>
<reference evidence="2" key="2">
    <citation type="submission" date="2023-07" db="EMBL/GenBank/DDBJ databases">
        <authorList>
            <person name="Yang W."/>
            <person name="Chen J."/>
            <person name="Ji P."/>
            <person name="Hu F."/>
        </authorList>
    </citation>
    <scope>NUCLEOTIDE SEQUENCE</scope>
    <source>
        <strain evidence="2">CRE-138-0111</strain>
    </source>
</reference>
<sequence length="113" mass="13402">MLNSFYDKHTLYEHLRSFYIDSFPHARKYNCIFFLNFLLRREKCNGIVQDDDGKLTFIEKEHHWINTYFNDSEFLAAIAEDSNAFNHWLSEEGFTRDGIATKLLIDSPSLKSQ</sequence>
<evidence type="ECO:0000313" key="2">
    <source>
        <dbReference type="EMBL" id="MDO7855344.1"/>
    </source>
</evidence>
<comment type="caution">
    <text evidence="1">The sequence shown here is derived from an EMBL/GenBank/DDBJ whole genome shotgun (WGS) entry which is preliminary data.</text>
</comment>
<accession>A0AA42FIF3</accession>
<dbReference type="RefSeq" id="WP_210814238.1">
    <property type="nucleotide sequence ID" value="NZ_JARRYG010000001.1"/>
</dbReference>
<evidence type="ECO:0000313" key="3">
    <source>
        <dbReference type="Proteomes" id="UP001156701"/>
    </source>
</evidence>
<protein>
    <submittedName>
        <fullName evidence="1">Uncharacterized protein</fullName>
    </submittedName>
</protein>
<organism evidence="1 3">
    <name type="scientific">Providencia huashanensis</name>
    <dbReference type="NCBI Taxonomy" id="3037798"/>
    <lineage>
        <taxon>Bacteria</taxon>
        <taxon>Pseudomonadati</taxon>
        <taxon>Pseudomonadota</taxon>
        <taxon>Gammaproteobacteria</taxon>
        <taxon>Enterobacterales</taxon>
        <taxon>Morganellaceae</taxon>
        <taxon>Providencia</taxon>
    </lineage>
</organism>
<keyword evidence="4" id="KW-1185">Reference proteome</keyword>
<dbReference type="EMBL" id="JARRYG010000001">
    <property type="protein sequence ID" value="MDG4694777.1"/>
    <property type="molecule type" value="Genomic_DNA"/>
</dbReference>
<name>A0AA42FIF3_9GAMM</name>
<proteinExistence type="predicted"/>
<dbReference type="Proteomes" id="UP001156701">
    <property type="component" value="Unassembled WGS sequence"/>
</dbReference>
<evidence type="ECO:0000313" key="4">
    <source>
        <dbReference type="Proteomes" id="UP001176478"/>
    </source>
</evidence>
<evidence type="ECO:0000313" key="1">
    <source>
        <dbReference type="EMBL" id="MDG4694777.1"/>
    </source>
</evidence>
<reference evidence="1" key="1">
    <citation type="submission" date="2023-03" db="EMBL/GenBank/DDBJ databases">
        <title>a new species belonging to Providencia genus.</title>
        <authorList>
            <person name="Yang W."/>
            <person name="Hu F."/>
            <person name="Shen S."/>
            <person name="Ding L."/>
            <person name="Yin D."/>
        </authorList>
    </citation>
    <scope>NUCLEOTIDE SEQUENCE</scope>
    <source>
        <strain evidence="1">CRE-3FA-0001</strain>
    </source>
</reference>
<dbReference type="EMBL" id="JAUQTG010000001">
    <property type="protein sequence ID" value="MDO7855344.1"/>
    <property type="molecule type" value="Genomic_DNA"/>
</dbReference>
<reference evidence="2" key="3">
    <citation type="journal article" date="2024" name="Int. J. Antimicrob. Agents">
        <title>Identification of a novel Providencia species showing multi-drug-resistant in three patients with hospital-acquired infection.</title>
        <authorList>
            <person name="Yang W."/>
            <person name="Chen J."/>
            <person name="Yang F."/>
            <person name="Ji P."/>
            <person name="Shen S."/>
            <person name="Yin D."/>
            <person name="Hu F."/>
        </authorList>
    </citation>
    <scope>NUCLEOTIDE SEQUENCE</scope>
    <source>
        <strain evidence="2">CRE-138-0111</strain>
    </source>
</reference>
<dbReference type="AlphaFoldDB" id="A0AA42FIF3"/>
<gene>
    <name evidence="1" type="ORF">P7V44_00820</name>
    <name evidence="2" type="ORF">Q5E86_02930</name>
</gene>